<reference evidence="2" key="2">
    <citation type="submission" date="2020-09" db="EMBL/GenBank/DDBJ databases">
        <authorList>
            <person name="Sun Q."/>
            <person name="Zhou Y."/>
        </authorList>
    </citation>
    <scope>NUCLEOTIDE SEQUENCE</scope>
    <source>
        <strain evidence="2">CGMCC 1.15533</strain>
    </source>
</reference>
<feature type="signal peptide" evidence="1">
    <location>
        <begin position="1"/>
        <end position="30"/>
    </location>
</feature>
<gene>
    <name evidence="2" type="ORF">GCM10011510_12830</name>
</gene>
<comment type="caution">
    <text evidence="2">The sequence shown here is derived from an EMBL/GenBank/DDBJ whole genome shotgun (WGS) entry which is preliminary data.</text>
</comment>
<keyword evidence="1" id="KW-0732">Signal</keyword>
<protein>
    <submittedName>
        <fullName evidence="2">Uncharacterized protein</fullName>
    </submittedName>
</protein>
<proteinExistence type="predicted"/>
<dbReference type="EMBL" id="BMJN01000020">
    <property type="protein sequence ID" value="GGE32917.1"/>
    <property type="molecule type" value="Genomic_DNA"/>
</dbReference>
<reference evidence="2" key="1">
    <citation type="journal article" date="2014" name="Int. J. Syst. Evol. Microbiol.">
        <title>Complete genome sequence of Corynebacterium casei LMG S-19264T (=DSM 44701T), isolated from a smear-ripened cheese.</title>
        <authorList>
            <consortium name="US DOE Joint Genome Institute (JGI-PGF)"/>
            <person name="Walter F."/>
            <person name="Albersmeier A."/>
            <person name="Kalinowski J."/>
            <person name="Ruckert C."/>
        </authorList>
    </citation>
    <scope>NUCLEOTIDE SEQUENCE</scope>
    <source>
        <strain evidence="2">CGMCC 1.15533</strain>
    </source>
</reference>
<evidence type="ECO:0000313" key="2">
    <source>
        <dbReference type="EMBL" id="GGE32917.1"/>
    </source>
</evidence>
<keyword evidence="3" id="KW-1185">Reference proteome</keyword>
<name>A0A917A7X6_9STRE</name>
<evidence type="ECO:0000313" key="3">
    <source>
        <dbReference type="Proteomes" id="UP000660801"/>
    </source>
</evidence>
<sequence>MKQKTTLLHSLGLTLFSTTLLLNIEHVAFADDSMNVTDSYIDYNSDSSPQTLDSSIEAALQNGVILVETEE</sequence>
<feature type="chain" id="PRO_5036812431" evidence="1">
    <location>
        <begin position="31"/>
        <end position="71"/>
    </location>
</feature>
<accession>A0A917A7X6</accession>
<organism evidence="2 3">
    <name type="scientific">Streptococcus himalayensis</name>
    <dbReference type="NCBI Taxonomy" id="1888195"/>
    <lineage>
        <taxon>Bacteria</taxon>
        <taxon>Bacillati</taxon>
        <taxon>Bacillota</taxon>
        <taxon>Bacilli</taxon>
        <taxon>Lactobacillales</taxon>
        <taxon>Streptococcaceae</taxon>
        <taxon>Streptococcus</taxon>
    </lineage>
</organism>
<dbReference type="AlphaFoldDB" id="A0A917A7X6"/>
<evidence type="ECO:0000256" key="1">
    <source>
        <dbReference type="SAM" id="SignalP"/>
    </source>
</evidence>
<dbReference type="RefSeq" id="WP_068989882.1">
    <property type="nucleotide sequence ID" value="NZ_BMJN01000020.1"/>
</dbReference>
<dbReference type="Proteomes" id="UP000660801">
    <property type="component" value="Unassembled WGS sequence"/>
</dbReference>